<organism evidence="2 3">
    <name type="scientific">Lineolata rhizophorae</name>
    <dbReference type="NCBI Taxonomy" id="578093"/>
    <lineage>
        <taxon>Eukaryota</taxon>
        <taxon>Fungi</taxon>
        <taxon>Dikarya</taxon>
        <taxon>Ascomycota</taxon>
        <taxon>Pezizomycotina</taxon>
        <taxon>Dothideomycetes</taxon>
        <taxon>Dothideomycetes incertae sedis</taxon>
        <taxon>Lineolatales</taxon>
        <taxon>Lineolataceae</taxon>
        <taxon>Lineolata</taxon>
    </lineage>
</organism>
<protein>
    <submittedName>
        <fullName evidence="2">Uncharacterized protein</fullName>
    </submittedName>
</protein>
<dbReference type="EMBL" id="MU001688">
    <property type="protein sequence ID" value="KAF2455041.1"/>
    <property type="molecule type" value="Genomic_DNA"/>
</dbReference>
<evidence type="ECO:0000313" key="3">
    <source>
        <dbReference type="Proteomes" id="UP000799766"/>
    </source>
</evidence>
<feature type="compositionally biased region" description="Basic and acidic residues" evidence="1">
    <location>
        <begin position="20"/>
        <end position="32"/>
    </location>
</feature>
<evidence type="ECO:0000256" key="1">
    <source>
        <dbReference type="SAM" id="MobiDB-lite"/>
    </source>
</evidence>
<name>A0A6A6NTG9_9PEZI</name>
<feature type="compositionally biased region" description="Basic residues" evidence="1">
    <location>
        <begin position="42"/>
        <end position="55"/>
    </location>
</feature>
<reference evidence="2" key="1">
    <citation type="journal article" date="2020" name="Stud. Mycol.">
        <title>101 Dothideomycetes genomes: a test case for predicting lifestyles and emergence of pathogens.</title>
        <authorList>
            <person name="Haridas S."/>
            <person name="Albert R."/>
            <person name="Binder M."/>
            <person name="Bloem J."/>
            <person name="Labutti K."/>
            <person name="Salamov A."/>
            <person name="Andreopoulos B."/>
            <person name="Baker S."/>
            <person name="Barry K."/>
            <person name="Bills G."/>
            <person name="Bluhm B."/>
            <person name="Cannon C."/>
            <person name="Castanera R."/>
            <person name="Culley D."/>
            <person name="Daum C."/>
            <person name="Ezra D."/>
            <person name="Gonzalez J."/>
            <person name="Henrissat B."/>
            <person name="Kuo A."/>
            <person name="Liang C."/>
            <person name="Lipzen A."/>
            <person name="Lutzoni F."/>
            <person name="Magnuson J."/>
            <person name="Mondo S."/>
            <person name="Nolan M."/>
            <person name="Ohm R."/>
            <person name="Pangilinan J."/>
            <person name="Park H.-J."/>
            <person name="Ramirez L."/>
            <person name="Alfaro M."/>
            <person name="Sun H."/>
            <person name="Tritt A."/>
            <person name="Yoshinaga Y."/>
            <person name="Zwiers L.-H."/>
            <person name="Turgeon B."/>
            <person name="Goodwin S."/>
            <person name="Spatafora J."/>
            <person name="Crous P."/>
            <person name="Grigoriev I."/>
        </authorList>
    </citation>
    <scope>NUCLEOTIDE SEQUENCE</scope>
    <source>
        <strain evidence="2">ATCC 16933</strain>
    </source>
</reference>
<feature type="region of interest" description="Disordered" evidence="1">
    <location>
        <begin position="1"/>
        <end position="68"/>
    </location>
</feature>
<keyword evidence="3" id="KW-1185">Reference proteome</keyword>
<proteinExistence type="predicted"/>
<gene>
    <name evidence="2" type="ORF">BDY21DRAFT_77539</name>
</gene>
<sequence length="159" mass="17695">MLTDAPSRPRRSRALPRIGQETRGRVGGERPGTEQQGANRLCRARRQRSRRKRKVAEKQKDRLRSGWVGSGWKNASSDALSRGLDIELRRYYIRAISHGLLLIGRRAAPRHTGPRDPRRALHAAVPAAPPSPGLYMHTYTFAPCPDIPAHALTAASLLL</sequence>
<dbReference type="Proteomes" id="UP000799766">
    <property type="component" value="Unassembled WGS sequence"/>
</dbReference>
<dbReference type="AlphaFoldDB" id="A0A6A6NTG9"/>
<accession>A0A6A6NTG9</accession>
<evidence type="ECO:0000313" key="2">
    <source>
        <dbReference type="EMBL" id="KAF2455041.1"/>
    </source>
</evidence>